<comment type="caution">
    <text evidence="7">The sequence shown here is derived from an EMBL/GenBank/DDBJ whole genome shotgun (WGS) entry which is preliminary data.</text>
</comment>
<comment type="subunit">
    <text evidence="5">Homodimer.</text>
</comment>
<comment type="pathway">
    <text evidence="5">Metabolic intermediate biosynthesis; chorismate biosynthesis; chorismate from D-erythrose 4-phosphate and phosphoenolpyruvate: step 3/7.</text>
</comment>
<dbReference type="PANTHER" id="PTHR43699">
    <property type="entry name" value="3-DEHYDROQUINATE DEHYDRATASE"/>
    <property type="match status" value="1"/>
</dbReference>
<comment type="catalytic activity">
    <reaction evidence="1 5">
        <text>3-dehydroquinate = 3-dehydroshikimate + H2O</text>
        <dbReference type="Rhea" id="RHEA:21096"/>
        <dbReference type="ChEBI" id="CHEBI:15377"/>
        <dbReference type="ChEBI" id="CHEBI:16630"/>
        <dbReference type="ChEBI" id="CHEBI:32364"/>
        <dbReference type="EC" id="4.2.1.10"/>
    </reaction>
</comment>
<proteinExistence type="inferred from homology"/>
<evidence type="ECO:0000313" key="9">
    <source>
        <dbReference type="Proteomes" id="UP000216122"/>
    </source>
</evidence>
<dbReference type="GO" id="GO:0003855">
    <property type="term" value="F:3-dehydroquinate dehydratase activity"/>
    <property type="evidence" value="ECO:0007669"/>
    <property type="project" value="UniProtKB-UniRule"/>
</dbReference>
<keyword evidence="3 5" id="KW-0456">Lyase</keyword>
<feature type="binding site" evidence="5">
    <location>
        <position position="213"/>
    </location>
    <ligand>
        <name>3-dehydroquinate</name>
        <dbReference type="ChEBI" id="CHEBI:32364"/>
    </ligand>
</feature>
<evidence type="ECO:0000313" key="6">
    <source>
        <dbReference type="EMBL" id="MRH07944.1"/>
    </source>
</evidence>
<dbReference type="Pfam" id="PF01487">
    <property type="entry name" value="DHquinase_I"/>
    <property type="match status" value="1"/>
</dbReference>
<keyword evidence="5" id="KW-0028">Amino-acid biosynthesis</keyword>
<comment type="function">
    <text evidence="5">Involved in the third step of the chorismate pathway, which leads to the biosynthesis of aromatic amino acids. Catalyzes the cis-dehydration of 3-dehydroquinate (DHQ) and introduces the first double bond of the aromatic ring to yield 3-dehydroshikimate.</text>
</comment>
<dbReference type="InterPro" id="IPR050146">
    <property type="entry name" value="Type-I_3-dehydroquinase"/>
</dbReference>
<keyword evidence="4 5" id="KW-0704">Schiff base</keyword>
<reference evidence="7" key="1">
    <citation type="submission" date="2017-05" db="EMBL/GenBank/DDBJ databases">
        <authorList>
            <person name="Song R."/>
            <person name="Chenine A.L."/>
            <person name="Ruprecht R.M."/>
        </authorList>
    </citation>
    <scope>NUCLEOTIDE SEQUENCE [LARGE SCALE GENOMIC DNA]</scope>
    <source>
        <strain evidence="7">103v</strain>
    </source>
</reference>
<dbReference type="Proteomes" id="UP000244083">
    <property type="component" value="Unassembled WGS sequence"/>
</dbReference>
<dbReference type="FunFam" id="3.20.20.70:FF:000047">
    <property type="entry name" value="3-dehydroquinate dehydratase"/>
    <property type="match status" value="1"/>
</dbReference>
<dbReference type="Gene3D" id="3.20.20.70">
    <property type="entry name" value="Aldolase class I"/>
    <property type="match status" value="1"/>
</dbReference>
<dbReference type="Proteomes" id="UP000472879">
    <property type="component" value="Unassembled WGS sequence"/>
</dbReference>
<dbReference type="GO" id="GO:0009073">
    <property type="term" value="P:aromatic amino acid family biosynthetic process"/>
    <property type="evidence" value="ECO:0007669"/>
    <property type="project" value="UniProtKB-KW"/>
</dbReference>
<dbReference type="PROSITE" id="PS01028">
    <property type="entry name" value="DEHYDROQUINASE_I"/>
    <property type="match status" value="1"/>
</dbReference>
<feature type="binding site" evidence="5">
    <location>
        <position position="232"/>
    </location>
    <ligand>
        <name>3-dehydroquinate</name>
        <dbReference type="ChEBI" id="CHEBI:32364"/>
    </ligand>
</feature>
<evidence type="ECO:0000256" key="3">
    <source>
        <dbReference type="ARBA" id="ARBA00023239"/>
    </source>
</evidence>
<dbReference type="EC" id="4.2.1.10" evidence="5"/>
<reference evidence="7 9" key="3">
    <citation type="submission" date="2017-09" db="EMBL/GenBank/DDBJ databases">
        <title>Tripartite evolution among Lactobacillus johnsonii, Lactobacillus taiwanensis, Lactobacillus reuteri and their rodent host.</title>
        <authorList>
            <person name="Wang T."/>
            <person name="Knowles S."/>
            <person name="Cheng C."/>
        </authorList>
    </citation>
    <scope>NUCLEOTIDE SEQUENCE [LARGE SCALE GENOMIC DNA]</scope>
    <source>
        <strain evidence="7 9">103v</strain>
    </source>
</reference>
<feature type="active site" description="Schiff-base intermediate with substrate" evidence="5">
    <location>
        <position position="170"/>
    </location>
</feature>
<feature type="active site" description="Proton donor/acceptor" evidence="5">
    <location>
        <position position="143"/>
    </location>
</feature>
<evidence type="ECO:0000313" key="8">
    <source>
        <dbReference type="EMBL" id="PTV04439.1"/>
    </source>
</evidence>
<dbReference type="GO" id="GO:0009423">
    <property type="term" value="P:chorismate biosynthetic process"/>
    <property type="evidence" value="ECO:0007669"/>
    <property type="project" value="UniProtKB-UniRule"/>
</dbReference>
<dbReference type="EMBL" id="WJNA01000001">
    <property type="protein sequence ID" value="MRH07944.1"/>
    <property type="molecule type" value="Genomic_DNA"/>
</dbReference>
<dbReference type="InterPro" id="IPR001381">
    <property type="entry name" value="DHquinase_I"/>
</dbReference>
<gene>
    <name evidence="5 6" type="primary">aroD</name>
    <name evidence="7" type="ORF">CBG21_09845</name>
    <name evidence="8" type="ORF">DB325_03625</name>
    <name evidence="6" type="ORF">GIX81_00395</name>
</gene>
<dbReference type="InterPro" id="IPR018508">
    <property type="entry name" value="3-dehydroquinate_DH_AS"/>
</dbReference>
<dbReference type="Proteomes" id="UP000216122">
    <property type="component" value="Unassembled WGS sequence"/>
</dbReference>
<protein>
    <recommendedName>
        <fullName evidence="5">3-dehydroquinate dehydratase</fullName>
        <shortName evidence="5">3-dehydroquinase</shortName>
        <ecNumber evidence="5">4.2.1.10</ecNumber>
    </recommendedName>
    <alternativeName>
        <fullName evidence="5">Type I DHQase</fullName>
    </alternativeName>
    <alternativeName>
        <fullName evidence="5">Type I dehydroquinase</fullName>
        <shortName evidence="5">DHQ1</shortName>
    </alternativeName>
</protein>
<evidence type="ECO:0000313" key="7">
    <source>
        <dbReference type="EMBL" id="OYT01355.1"/>
    </source>
</evidence>
<name>A0A256VCI6_LIMRT</name>
<dbReference type="PANTHER" id="PTHR43699:SF1">
    <property type="entry name" value="3-DEHYDROQUINATE DEHYDRATASE"/>
    <property type="match status" value="1"/>
</dbReference>
<dbReference type="SUPFAM" id="SSF51569">
    <property type="entry name" value="Aldolase"/>
    <property type="match status" value="1"/>
</dbReference>
<evidence type="ECO:0000256" key="1">
    <source>
        <dbReference type="ARBA" id="ARBA00001864"/>
    </source>
</evidence>
<feature type="binding site" evidence="5">
    <location>
        <begin position="46"/>
        <end position="48"/>
    </location>
    <ligand>
        <name>3-dehydroquinate</name>
        <dbReference type="ChEBI" id="CHEBI:32364"/>
    </ligand>
</feature>
<dbReference type="CDD" id="cd00502">
    <property type="entry name" value="DHQase_I"/>
    <property type="match status" value="1"/>
</dbReference>
<reference evidence="8" key="4">
    <citation type="journal article" date="2018" name="Genome Announc.">
        <title>Fifty-Six Draft Genome Sequences of 10 Lactobacillus Species from 22 Commercial Dietary Supplements.</title>
        <authorList>
            <person name="Gangiredla J."/>
            <person name="Barnaba T.J."/>
            <person name="Mammel M.K."/>
            <person name="Lacher D.W."/>
            <person name="Elkins C.A."/>
            <person name="Lampel K.A."/>
            <person name="Whitehouse C.A."/>
            <person name="Tartera C."/>
        </authorList>
    </citation>
    <scope>NUCLEOTIDE SEQUENCE</scope>
    <source>
        <strain evidence="8">DS12_10</strain>
    </source>
</reference>
<feature type="binding site" evidence="5">
    <location>
        <position position="236"/>
    </location>
    <ligand>
        <name>3-dehydroquinate</name>
        <dbReference type="ChEBI" id="CHEBI:32364"/>
    </ligand>
</feature>
<keyword evidence="2 5" id="KW-0057">Aromatic amino acid biosynthesis</keyword>
<evidence type="ECO:0000256" key="4">
    <source>
        <dbReference type="ARBA" id="ARBA00023270"/>
    </source>
</evidence>
<dbReference type="HAMAP" id="MF_00214">
    <property type="entry name" value="AroD"/>
    <property type="match status" value="1"/>
</dbReference>
<dbReference type="AlphaFoldDB" id="A0A256VCI6"/>
<organism evidence="7 9">
    <name type="scientific">Limosilactobacillus reuteri</name>
    <name type="common">Lactobacillus reuteri</name>
    <dbReference type="NCBI Taxonomy" id="1598"/>
    <lineage>
        <taxon>Bacteria</taxon>
        <taxon>Bacillati</taxon>
        <taxon>Bacillota</taxon>
        <taxon>Bacilli</taxon>
        <taxon>Lactobacillales</taxon>
        <taxon>Lactobacillaceae</taxon>
        <taxon>Limosilactobacillus</taxon>
    </lineage>
</organism>
<comment type="caution">
    <text evidence="5">Lacks conserved residue(s) required for the propagation of feature annotation.</text>
</comment>
<feature type="binding site" evidence="5">
    <location>
        <position position="82"/>
    </location>
    <ligand>
        <name>3-dehydroquinate</name>
        <dbReference type="ChEBI" id="CHEBI:32364"/>
    </ligand>
</feature>
<evidence type="ECO:0000313" key="10">
    <source>
        <dbReference type="Proteomes" id="UP000244083"/>
    </source>
</evidence>
<dbReference type="EMBL" id="QAZN01000004">
    <property type="protein sequence ID" value="PTV04439.1"/>
    <property type="molecule type" value="Genomic_DNA"/>
</dbReference>
<reference evidence="9" key="2">
    <citation type="submission" date="2017-05" db="EMBL/GenBank/DDBJ databases">
        <authorList>
            <person name="Lin X.B."/>
            <person name="Stothard P."/>
            <person name="Tasseva G."/>
            <person name="Walter J."/>
        </authorList>
    </citation>
    <scope>NUCLEOTIDE SEQUENCE [LARGE SCALE GENOMIC DNA]</scope>
    <source>
        <strain evidence="9">103v</strain>
    </source>
</reference>
<reference evidence="6 11" key="6">
    <citation type="submission" date="2019-11" db="EMBL/GenBank/DDBJ databases">
        <title>Draft genome sequence of 12 host-associated Lactobacillus reuteri rodent strains.</title>
        <authorList>
            <person name="Zhang S."/>
            <person name="Ozcam M."/>
            <person name="Van Pijkeren J.P."/>
        </authorList>
    </citation>
    <scope>NUCLEOTIDE SEQUENCE [LARGE SCALE GENOMIC DNA]</scope>
    <source>
        <strain evidence="6 11">Lr4020</strain>
    </source>
</reference>
<evidence type="ECO:0000256" key="2">
    <source>
        <dbReference type="ARBA" id="ARBA00023141"/>
    </source>
</evidence>
<dbReference type="InterPro" id="IPR013785">
    <property type="entry name" value="Aldolase_TIM"/>
</dbReference>
<dbReference type="NCBIfam" id="TIGR01093">
    <property type="entry name" value="aroD"/>
    <property type="match status" value="1"/>
</dbReference>
<dbReference type="RefSeq" id="WP_019251927.1">
    <property type="nucleotide sequence ID" value="NZ_JAJGUE010000343.1"/>
</dbReference>
<dbReference type="EMBL" id="NGQC01000077">
    <property type="protein sequence ID" value="OYT01355.1"/>
    <property type="molecule type" value="Genomic_DNA"/>
</dbReference>
<dbReference type="GO" id="GO:0008652">
    <property type="term" value="P:amino acid biosynthetic process"/>
    <property type="evidence" value="ECO:0007669"/>
    <property type="project" value="UniProtKB-KW"/>
</dbReference>
<sequence>MRTVKINELEIGAGKPKIAVPLIEATTEALINTAKQVCQEPIDMIEWRLDFFTNIHSIEAILKTARQLRRILDNRPLLVTLRTKDEGGNYQPQIAEYTNIYQELIKSHLVDLIDIEVLQPTTVIRPLVQLAHEEQVKIIMSNHDFCKTPPATVLQARIEQMTNYGADIAKFAVMPQSREDLLTILNVSIQHANLADGIPLVAIGMGHQGKIIRIGGEIFGSCISFGAVGKSSAPGQIAVAKLNEILDILHE</sequence>
<evidence type="ECO:0000256" key="5">
    <source>
        <dbReference type="HAMAP-Rule" id="MF_00214"/>
    </source>
</evidence>
<dbReference type="GO" id="GO:0046279">
    <property type="term" value="P:3,4-dihydroxybenzoate biosynthetic process"/>
    <property type="evidence" value="ECO:0007669"/>
    <property type="project" value="TreeGrafter"/>
</dbReference>
<reference evidence="10" key="5">
    <citation type="submission" date="2018-04" db="EMBL/GenBank/DDBJ databases">
        <title>Draft Genome Sequences of 10 Lactobacillus Species from 22 Commercial Probiotic Products.</title>
        <authorList>
            <person name="Gangiredla J."/>
            <person name="Barnaba T.J."/>
            <person name="Mammel M.K."/>
            <person name="Lacher D.W."/>
            <person name="Elkins C.A."/>
            <person name="Lampel K.A."/>
            <person name="Whitehouse C.A."/>
            <person name="Tartera C."/>
        </authorList>
    </citation>
    <scope>NUCLEOTIDE SEQUENCE [LARGE SCALE GENOMIC DNA]</scope>
    <source>
        <strain evidence="10">DS12_10</strain>
    </source>
</reference>
<accession>A0A256VCI6</accession>
<comment type="similarity">
    <text evidence="5">Belongs to the type-I 3-dehydroquinase family.</text>
</comment>
<evidence type="ECO:0000313" key="11">
    <source>
        <dbReference type="Proteomes" id="UP000472879"/>
    </source>
</evidence>
<dbReference type="UniPathway" id="UPA00053">
    <property type="reaction ID" value="UER00086"/>
</dbReference>